<name>A0ABP5J7A3_9ACTN</name>
<dbReference type="Proteomes" id="UP001500897">
    <property type="component" value="Unassembled WGS sequence"/>
</dbReference>
<protein>
    <submittedName>
        <fullName evidence="1">Uncharacterized protein</fullName>
    </submittedName>
</protein>
<evidence type="ECO:0000313" key="2">
    <source>
        <dbReference type="Proteomes" id="UP001500897"/>
    </source>
</evidence>
<reference evidence="2" key="1">
    <citation type="journal article" date="2019" name="Int. J. Syst. Evol. Microbiol.">
        <title>The Global Catalogue of Microorganisms (GCM) 10K type strain sequencing project: providing services to taxonomists for standard genome sequencing and annotation.</title>
        <authorList>
            <consortium name="The Broad Institute Genomics Platform"/>
            <consortium name="The Broad Institute Genome Sequencing Center for Infectious Disease"/>
            <person name="Wu L."/>
            <person name="Ma J."/>
        </authorList>
    </citation>
    <scope>NUCLEOTIDE SEQUENCE [LARGE SCALE GENOMIC DNA]</scope>
    <source>
        <strain evidence="2">JCM 14559</strain>
    </source>
</reference>
<dbReference type="RefSeq" id="WP_344555787.1">
    <property type="nucleotide sequence ID" value="NZ_BAAANS010000043.1"/>
</dbReference>
<accession>A0ABP5J7A3</accession>
<comment type="caution">
    <text evidence="1">The sequence shown here is derived from an EMBL/GenBank/DDBJ whole genome shotgun (WGS) entry which is preliminary data.</text>
</comment>
<dbReference type="EMBL" id="BAAANS010000043">
    <property type="protein sequence ID" value="GAA2112618.1"/>
    <property type="molecule type" value="Genomic_DNA"/>
</dbReference>
<gene>
    <name evidence="1" type="ORF">GCM10009759_55550</name>
</gene>
<organism evidence="1 2">
    <name type="scientific">Kitasatospora saccharophila</name>
    <dbReference type="NCBI Taxonomy" id="407973"/>
    <lineage>
        <taxon>Bacteria</taxon>
        <taxon>Bacillati</taxon>
        <taxon>Actinomycetota</taxon>
        <taxon>Actinomycetes</taxon>
        <taxon>Kitasatosporales</taxon>
        <taxon>Streptomycetaceae</taxon>
        <taxon>Kitasatospora</taxon>
    </lineage>
</organism>
<evidence type="ECO:0000313" key="1">
    <source>
        <dbReference type="EMBL" id="GAA2112618.1"/>
    </source>
</evidence>
<proteinExistence type="predicted"/>
<sequence length="75" mass="8094">MALPPGPVGATGGPPVTAEPNACTHCGIPKREHMQRWKPLPVSWHWWAAPTDSQILARMKARRAARVTNSQDGGS</sequence>
<keyword evidence="2" id="KW-1185">Reference proteome</keyword>